<evidence type="ECO:0000313" key="2">
    <source>
        <dbReference type="EMBL" id="BAT10200.1"/>
    </source>
</evidence>
<gene>
    <name evidence="2" type="ordered locus">Os10g0193800</name>
    <name evidence="2" type="ORF">OSNPB_100193800</name>
</gene>
<dbReference type="AlphaFoldDB" id="A0A0P0XT85"/>
<feature type="compositionally biased region" description="Low complexity" evidence="1">
    <location>
        <begin position="43"/>
        <end position="58"/>
    </location>
</feature>
<organism evidence="2 3">
    <name type="scientific">Oryza sativa subsp. japonica</name>
    <name type="common">Rice</name>
    <dbReference type="NCBI Taxonomy" id="39947"/>
    <lineage>
        <taxon>Eukaryota</taxon>
        <taxon>Viridiplantae</taxon>
        <taxon>Streptophyta</taxon>
        <taxon>Embryophyta</taxon>
        <taxon>Tracheophyta</taxon>
        <taxon>Spermatophyta</taxon>
        <taxon>Magnoliopsida</taxon>
        <taxon>Liliopsida</taxon>
        <taxon>Poales</taxon>
        <taxon>Poaceae</taxon>
        <taxon>BOP clade</taxon>
        <taxon>Oryzoideae</taxon>
        <taxon>Oryzeae</taxon>
        <taxon>Oryzinae</taxon>
        <taxon>Oryza</taxon>
        <taxon>Oryza sativa</taxon>
    </lineage>
</organism>
<name>A0A0P0XT85_ORYSJ</name>
<reference evidence="2 3" key="2">
    <citation type="journal article" date="2013" name="Plant Cell Physiol.">
        <title>Rice Annotation Project Database (RAP-DB): an integrative and interactive database for rice genomics.</title>
        <authorList>
            <person name="Sakai H."/>
            <person name="Lee S.S."/>
            <person name="Tanaka T."/>
            <person name="Numa H."/>
            <person name="Kim J."/>
            <person name="Kawahara Y."/>
            <person name="Wakimoto H."/>
            <person name="Yang C.C."/>
            <person name="Iwamoto M."/>
            <person name="Abe T."/>
            <person name="Yamada Y."/>
            <person name="Muto A."/>
            <person name="Inokuchi H."/>
            <person name="Ikemura T."/>
            <person name="Matsumoto T."/>
            <person name="Sasaki T."/>
            <person name="Itoh T."/>
        </authorList>
    </citation>
    <scope>NUCLEOTIDE SEQUENCE [LARGE SCALE GENOMIC DNA]</scope>
    <source>
        <strain evidence="3">cv. Nipponbare</strain>
    </source>
</reference>
<proteinExistence type="predicted"/>
<sequence>MYANPIRKPCSSVLARQRHRRSHLPHRHARACSNAACLTRSTSAAAPLPSSSGRAAPGLPLMRHPQAHPSTRSSPPEALLSSSSQASLGLNGNNVLQLIVGAIELARTRHPRAHPSALEGSNSPQSTTLALVAVSPECRPPPPCPGPVVC</sequence>
<evidence type="ECO:0000256" key="1">
    <source>
        <dbReference type="SAM" id="MobiDB-lite"/>
    </source>
</evidence>
<protein>
    <submittedName>
        <fullName evidence="2">Os10g0193800 protein</fullName>
    </submittedName>
</protein>
<accession>A0A0P0XT85</accession>
<dbReference type="PaxDb" id="39947-A0A0P0XT85"/>
<dbReference type="EMBL" id="AP014966">
    <property type="protein sequence ID" value="BAT10200.1"/>
    <property type="molecule type" value="Genomic_DNA"/>
</dbReference>
<reference evidence="2 3" key="3">
    <citation type="journal article" date="2013" name="Rice">
        <title>Improvement of the Oryza sativa Nipponbare reference genome using next generation sequence and optical map data.</title>
        <authorList>
            <person name="Kawahara Y."/>
            <person name="de la Bastide M."/>
            <person name="Hamilton J.P."/>
            <person name="Kanamori H."/>
            <person name="McCombie W.R."/>
            <person name="Ouyang S."/>
            <person name="Schwartz D.C."/>
            <person name="Tanaka T."/>
            <person name="Wu J."/>
            <person name="Zhou S."/>
            <person name="Childs K.L."/>
            <person name="Davidson R.M."/>
            <person name="Lin H."/>
            <person name="Quesada-Ocampo L."/>
            <person name="Vaillancourt B."/>
            <person name="Sakai H."/>
            <person name="Lee S.S."/>
            <person name="Kim J."/>
            <person name="Numa H."/>
            <person name="Itoh T."/>
            <person name="Buell C.R."/>
            <person name="Matsumoto T."/>
        </authorList>
    </citation>
    <scope>NUCLEOTIDE SEQUENCE [LARGE SCALE GENOMIC DNA]</scope>
    <source>
        <strain evidence="3">cv. Nipponbare</strain>
    </source>
</reference>
<feature type="compositionally biased region" description="Basic residues" evidence="1">
    <location>
        <begin position="16"/>
        <end position="27"/>
    </location>
</feature>
<feature type="region of interest" description="Disordered" evidence="1">
    <location>
        <begin position="43"/>
        <end position="88"/>
    </location>
</feature>
<feature type="compositionally biased region" description="Low complexity" evidence="1">
    <location>
        <begin position="73"/>
        <end position="88"/>
    </location>
</feature>
<evidence type="ECO:0000313" key="3">
    <source>
        <dbReference type="Proteomes" id="UP000059680"/>
    </source>
</evidence>
<feature type="region of interest" description="Disordered" evidence="1">
    <location>
        <begin position="1"/>
        <end position="27"/>
    </location>
</feature>
<reference evidence="3" key="1">
    <citation type="journal article" date="2005" name="Nature">
        <title>The map-based sequence of the rice genome.</title>
        <authorList>
            <consortium name="International rice genome sequencing project (IRGSP)"/>
            <person name="Matsumoto T."/>
            <person name="Wu J."/>
            <person name="Kanamori H."/>
            <person name="Katayose Y."/>
            <person name="Fujisawa M."/>
            <person name="Namiki N."/>
            <person name="Mizuno H."/>
            <person name="Yamamoto K."/>
            <person name="Antonio B.A."/>
            <person name="Baba T."/>
            <person name="Sakata K."/>
            <person name="Nagamura Y."/>
            <person name="Aoki H."/>
            <person name="Arikawa K."/>
            <person name="Arita K."/>
            <person name="Bito T."/>
            <person name="Chiden Y."/>
            <person name="Fujitsuka N."/>
            <person name="Fukunaka R."/>
            <person name="Hamada M."/>
            <person name="Harada C."/>
            <person name="Hayashi A."/>
            <person name="Hijishita S."/>
            <person name="Honda M."/>
            <person name="Hosokawa S."/>
            <person name="Ichikawa Y."/>
            <person name="Idonuma A."/>
            <person name="Iijima M."/>
            <person name="Ikeda M."/>
            <person name="Ikeno M."/>
            <person name="Ito K."/>
            <person name="Ito S."/>
            <person name="Ito T."/>
            <person name="Ito Y."/>
            <person name="Ito Y."/>
            <person name="Iwabuchi A."/>
            <person name="Kamiya K."/>
            <person name="Karasawa W."/>
            <person name="Kurita K."/>
            <person name="Katagiri S."/>
            <person name="Kikuta A."/>
            <person name="Kobayashi H."/>
            <person name="Kobayashi N."/>
            <person name="Machita K."/>
            <person name="Maehara T."/>
            <person name="Masukawa M."/>
            <person name="Mizubayashi T."/>
            <person name="Mukai Y."/>
            <person name="Nagasaki H."/>
            <person name="Nagata Y."/>
            <person name="Naito S."/>
            <person name="Nakashima M."/>
            <person name="Nakama Y."/>
            <person name="Nakamichi Y."/>
            <person name="Nakamura M."/>
            <person name="Meguro A."/>
            <person name="Negishi M."/>
            <person name="Ohta I."/>
            <person name="Ohta T."/>
            <person name="Okamoto M."/>
            <person name="Ono N."/>
            <person name="Saji S."/>
            <person name="Sakaguchi M."/>
            <person name="Sakai K."/>
            <person name="Shibata M."/>
            <person name="Shimokawa T."/>
            <person name="Song J."/>
            <person name="Takazaki Y."/>
            <person name="Terasawa K."/>
            <person name="Tsugane M."/>
            <person name="Tsuji K."/>
            <person name="Ueda S."/>
            <person name="Waki K."/>
            <person name="Yamagata H."/>
            <person name="Yamamoto M."/>
            <person name="Yamamoto S."/>
            <person name="Yamane H."/>
            <person name="Yoshiki S."/>
            <person name="Yoshihara R."/>
            <person name="Yukawa K."/>
            <person name="Zhong H."/>
            <person name="Yano M."/>
            <person name="Yuan Q."/>
            <person name="Ouyang S."/>
            <person name="Liu J."/>
            <person name="Jones K.M."/>
            <person name="Gansberger K."/>
            <person name="Moffat K."/>
            <person name="Hill J."/>
            <person name="Bera J."/>
            <person name="Fadrosh D."/>
            <person name="Jin S."/>
            <person name="Johri S."/>
            <person name="Kim M."/>
            <person name="Overton L."/>
            <person name="Reardon M."/>
            <person name="Tsitrin T."/>
            <person name="Vuong H."/>
            <person name="Weaver B."/>
            <person name="Ciecko A."/>
            <person name="Tallon L."/>
            <person name="Jackson J."/>
            <person name="Pai G."/>
            <person name="Aken S.V."/>
            <person name="Utterback T."/>
            <person name="Reidmuller S."/>
            <person name="Feldblyum T."/>
            <person name="Hsiao J."/>
            <person name="Zismann V."/>
            <person name="Iobst S."/>
            <person name="de Vazeille A.R."/>
            <person name="Buell C.R."/>
            <person name="Ying K."/>
            <person name="Li Y."/>
            <person name="Lu T."/>
            <person name="Huang Y."/>
            <person name="Zhao Q."/>
            <person name="Feng Q."/>
            <person name="Zhang L."/>
            <person name="Zhu J."/>
            <person name="Weng Q."/>
            <person name="Mu J."/>
            <person name="Lu Y."/>
            <person name="Fan D."/>
            <person name="Liu Y."/>
            <person name="Guan J."/>
            <person name="Zhang Y."/>
            <person name="Yu S."/>
            <person name="Liu X."/>
            <person name="Zhang Y."/>
            <person name="Hong G."/>
            <person name="Han B."/>
            <person name="Choisne N."/>
            <person name="Demange N."/>
            <person name="Orjeda G."/>
            <person name="Samain S."/>
            <person name="Cattolico L."/>
            <person name="Pelletier E."/>
            <person name="Couloux A."/>
            <person name="Segurens B."/>
            <person name="Wincker P."/>
            <person name="D'Hont A."/>
            <person name="Scarpelli C."/>
            <person name="Weissenbach J."/>
            <person name="Salanoubat M."/>
            <person name="Quetier F."/>
            <person name="Yu Y."/>
            <person name="Kim H.R."/>
            <person name="Rambo T."/>
            <person name="Currie J."/>
            <person name="Collura K."/>
            <person name="Luo M."/>
            <person name="Yang T."/>
            <person name="Ammiraju J.S.S."/>
            <person name="Engler F."/>
            <person name="Soderlund C."/>
            <person name="Wing R.A."/>
            <person name="Palmer L.E."/>
            <person name="de la Bastide M."/>
            <person name="Spiegel L."/>
            <person name="Nascimento L."/>
            <person name="Zutavern T."/>
            <person name="O'Shaughnessy A."/>
            <person name="Dike S."/>
            <person name="Dedhia N."/>
            <person name="Preston R."/>
            <person name="Balija V."/>
            <person name="McCombie W.R."/>
            <person name="Chow T."/>
            <person name="Chen H."/>
            <person name="Chung M."/>
            <person name="Chen C."/>
            <person name="Shaw J."/>
            <person name="Wu H."/>
            <person name="Hsiao K."/>
            <person name="Chao Y."/>
            <person name="Chu M."/>
            <person name="Cheng C."/>
            <person name="Hour A."/>
            <person name="Lee P."/>
            <person name="Lin S."/>
            <person name="Lin Y."/>
            <person name="Liou J."/>
            <person name="Liu S."/>
            <person name="Hsing Y."/>
            <person name="Raghuvanshi S."/>
            <person name="Mohanty A."/>
            <person name="Bharti A.K."/>
            <person name="Gaur A."/>
            <person name="Gupta V."/>
            <person name="Kumar D."/>
            <person name="Ravi V."/>
            <person name="Vij S."/>
            <person name="Kapur A."/>
            <person name="Khurana P."/>
            <person name="Khurana P."/>
            <person name="Khurana J.P."/>
            <person name="Tyagi A.K."/>
            <person name="Gaikwad K."/>
            <person name="Singh A."/>
            <person name="Dalal V."/>
            <person name="Srivastava S."/>
            <person name="Dixit A."/>
            <person name="Pal A.K."/>
            <person name="Ghazi I.A."/>
            <person name="Yadav M."/>
            <person name="Pandit A."/>
            <person name="Bhargava A."/>
            <person name="Sureshbabu K."/>
            <person name="Batra K."/>
            <person name="Sharma T.R."/>
            <person name="Mohapatra T."/>
            <person name="Singh N.K."/>
            <person name="Messing J."/>
            <person name="Nelson A.B."/>
            <person name="Fuks G."/>
            <person name="Kavchok S."/>
            <person name="Keizer G."/>
            <person name="Linton E."/>
            <person name="Llaca V."/>
            <person name="Song R."/>
            <person name="Tanyolac B."/>
            <person name="Young S."/>
            <person name="Ho-Il K."/>
            <person name="Hahn J.H."/>
            <person name="Sangsakoo G."/>
            <person name="Vanavichit A."/>
            <person name="de Mattos Luiz.A.T."/>
            <person name="Zimmer P.D."/>
            <person name="Malone G."/>
            <person name="Dellagostin O."/>
            <person name="de Oliveira A.C."/>
            <person name="Bevan M."/>
            <person name="Bancroft I."/>
            <person name="Minx P."/>
            <person name="Cordum H."/>
            <person name="Wilson R."/>
            <person name="Cheng Z."/>
            <person name="Jin W."/>
            <person name="Jiang J."/>
            <person name="Leong S.A."/>
            <person name="Iwama H."/>
            <person name="Gojobori T."/>
            <person name="Itoh T."/>
            <person name="Niimura Y."/>
            <person name="Fujii Y."/>
            <person name="Habara T."/>
            <person name="Sakai H."/>
            <person name="Sato Y."/>
            <person name="Wilson G."/>
            <person name="Kumar K."/>
            <person name="McCouch S."/>
            <person name="Juretic N."/>
            <person name="Hoen D."/>
            <person name="Wright S."/>
            <person name="Bruskiewich R."/>
            <person name="Bureau T."/>
            <person name="Miyao A."/>
            <person name="Hirochika H."/>
            <person name="Nishikawa T."/>
            <person name="Kadowaki K."/>
            <person name="Sugiura M."/>
            <person name="Burr B."/>
            <person name="Sasaki T."/>
        </authorList>
    </citation>
    <scope>NUCLEOTIDE SEQUENCE [LARGE SCALE GENOMIC DNA]</scope>
    <source>
        <strain evidence="3">cv. Nipponbare</strain>
    </source>
</reference>
<keyword evidence="3" id="KW-1185">Reference proteome</keyword>
<dbReference type="Proteomes" id="UP000059680">
    <property type="component" value="Chromosome 10"/>
</dbReference>
<dbReference type="InParanoid" id="A0A0P0XT85"/>